<dbReference type="EMBL" id="BMID01000001">
    <property type="protein sequence ID" value="GFZ98224.1"/>
    <property type="molecule type" value="Genomic_DNA"/>
</dbReference>
<evidence type="ECO:0000313" key="3">
    <source>
        <dbReference type="Proteomes" id="UP000603317"/>
    </source>
</evidence>
<dbReference type="InterPro" id="IPR046350">
    <property type="entry name" value="Cystatin_sf"/>
</dbReference>
<evidence type="ECO:0000313" key="2">
    <source>
        <dbReference type="EMBL" id="GFZ98224.1"/>
    </source>
</evidence>
<accession>A0ABQ1F3E2</accession>
<dbReference type="Proteomes" id="UP000603317">
    <property type="component" value="Unassembled WGS sequence"/>
</dbReference>
<dbReference type="RefSeq" id="WP_268235611.1">
    <property type="nucleotide sequence ID" value="NZ_BMID01000001.1"/>
</dbReference>
<name>A0ABQ1F3E2_9SPHN</name>
<sequence>MIEAQVQVVAGHNFNLEIELTDGTRWEGNPEEGMELTERREIE</sequence>
<evidence type="ECO:0000256" key="1">
    <source>
        <dbReference type="SAM" id="MobiDB-lite"/>
    </source>
</evidence>
<dbReference type="InterPro" id="IPR018073">
    <property type="entry name" value="Prot_inh_cystat_CS"/>
</dbReference>
<protein>
    <submittedName>
        <fullName evidence="2">Uncharacterized protein</fullName>
    </submittedName>
</protein>
<gene>
    <name evidence="2" type="ORF">GCM10010923_02940</name>
</gene>
<dbReference type="SUPFAM" id="SSF54403">
    <property type="entry name" value="Cystatin/monellin"/>
    <property type="match status" value="1"/>
</dbReference>
<feature type="region of interest" description="Disordered" evidence="1">
    <location>
        <begin position="24"/>
        <end position="43"/>
    </location>
</feature>
<proteinExistence type="predicted"/>
<dbReference type="PROSITE" id="PS00287">
    <property type="entry name" value="CYSTATIN"/>
    <property type="match status" value="1"/>
</dbReference>
<organism evidence="2 3">
    <name type="scientific">Blastomonas marina</name>
    <dbReference type="NCBI Taxonomy" id="1867408"/>
    <lineage>
        <taxon>Bacteria</taxon>
        <taxon>Pseudomonadati</taxon>
        <taxon>Pseudomonadota</taxon>
        <taxon>Alphaproteobacteria</taxon>
        <taxon>Sphingomonadales</taxon>
        <taxon>Sphingomonadaceae</taxon>
        <taxon>Blastomonas</taxon>
    </lineage>
</organism>
<comment type="caution">
    <text evidence="2">The sequence shown here is derived from an EMBL/GenBank/DDBJ whole genome shotgun (WGS) entry which is preliminary data.</text>
</comment>
<keyword evidence="3" id="KW-1185">Reference proteome</keyword>
<reference evidence="3" key="1">
    <citation type="journal article" date="2019" name="Int. J. Syst. Evol. Microbiol.">
        <title>The Global Catalogue of Microorganisms (GCM) 10K type strain sequencing project: providing services to taxonomists for standard genome sequencing and annotation.</title>
        <authorList>
            <consortium name="The Broad Institute Genomics Platform"/>
            <consortium name="The Broad Institute Genome Sequencing Center for Infectious Disease"/>
            <person name="Wu L."/>
            <person name="Ma J."/>
        </authorList>
    </citation>
    <scope>NUCLEOTIDE SEQUENCE [LARGE SCALE GENOMIC DNA]</scope>
    <source>
        <strain evidence="3">CGMCC 1.15297</strain>
    </source>
</reference>